<proteinExistence type="predicted"/>
<dbReference type="AlphaFoldDB" id="A0AAV2VMD9"/>
<dbReference type="EMBL" id="CAOF01000070">
    <property type="protein sequence ID" value="CCO45898.1"/>
    <property type="molecule type" value="Genomic_DNA"/>
</dbReference>
<protein>
    <recommendedName>
        <fullName evidence="3">DUF3622 domain-containing protein</fullName>
    </recommendedName>
</protein>
<dbReference type="Pfam" id="PF12286">
    <property type="entry name" value="DUF3622"/>
    <property type="match status" value="1"/>
</dbReference>
<name>A0AAV2VMD9_9VIBR</name>
<evidence type="ECO:0008006" key="3">
    <source>
        <dbReference type="Google" id="ProtNLM"/>
    </source>
</evidence>
<dbReference type="Proteomes" id="UP000018211">
    <property type="component" value="Unassembled WGS sequence"/>
</dbReference>
<comment type="caution">
    <text evidence="1">The sequence shown here is derived from an EMBL/GenBank/DDBJ whole genome shotgun (WGS) entry which is preliminary data.</text>
</comment>
<reference evidence="1 2" key="1">
    <citation type="journal article" date="2013" name="ISME J.">
        <title>Comparative genomics of pathogenic lineages of Vibrio nigripulchritudo identifies virulence-associated traits.</title>
        <authorList>
            <person name="Goudenege D."/>
            <person name="Labreuche Y."/>
            <person name="Krin E."/>
            <person name="Ansquer D."/>
            <person name="Mangenot S."/>
            <person name="Calteau A."/>
            <person name="Medigue C."/>
            <person name="Mazel D."/>
            <person name="Polz M.F."/>
            <person name="Le Roux F."/>
        </authorList>
    </citation>
    <scope>NUCLEOTIDE SEQUENCE [LARGE SCALE GENOMIC DNA]</scope>
    <source>
        <strain evidence="1 2">SOn1</strain>
    </source>
</reference>
<accession>A0AAV2VMD9</accession>
<dbReference type="InterPro" id="IPR022069">
    <property type="entry name" value="DUF3622"/>
</dbReference>
<organism evidence="1 2">
    <name type="scientific">Vibrio nigripulchritudo SOn1</name>
    <dbReference type="NCBI Taxonomy" id="1238450"/>
    <lineage>
        <taxon>Bacteria</taxon>
        <taxon>Pseudomonadati</taxon>
        <taxon>Pseudomonadota</taxon>
        <taxon>Gammaproteobacteria</taxon>
        <taxon>Vibrionales</taxon>
        <taxon>Vibrionaceae</taxon>
        <taxon>Vibrio</taxon>
    </lineage>
</organism>
<evidence type="ECO:0000313" key="1">
    <source>
        <dbReference type="EMBL" id="CCO45898.1"/>
    </source>
</evidence>
<gene>
    <name evidence="1" type="ORF">VIBNISOn1_1610020</name>
</gene>
<evidence type="ECO:0000313" key="2">
    <source>
        <dbReference type="Proteomes" id="UP000018211"/>
    </source>
</evidence>
<sequence length="102" mass="11749">MSKNRKFAIRVSEKRKGWTAEITRQVTSRRTMVSKRESGFESEAQAQDWAEKTLAEFVENQAKRNDRKAEKRSEREAAALAAAEKKKAFEEARKIADAEDDE</sequence>
<dbReference type="RefSeq" id="WP_022549917.1">
    <property type="nucleotide sequence ID" value="NZ_LK391965.1"/>
</dbReference>